<evidence type="ECO:0000313" key="3">
    <source>
        <dbReference type="EMBL" id="RHY27128.1"/>
    </source>
</evidence>
<protein>
    <submittedName>
        <fullName evidence="3">Uncharacterized protein</fullName>
    </submittedName>
</protein>
<evidence type="ECO:0000313" key="10">
    <source>
        <dbReference type="Proteomes" id="UP000266643"/>
    </source>
</evidence>
<evidence type="ECO:0000313" key="9">
    <source>
        <dbReference type="Proteomes" id="UP000266239"/>
    </source>
</evidence>
<dbReference type="Proteomes" id="UP000266239">
    <property type="component" value="Unassembled WGS sequence"/>
</dbReference>
<evidence type="ECO:0000313" key="13">
    <source>
        <dbReference type="Proteomes" id="UP000469452"/>
    </source>
</evidence>
<accession>A0A397BZS4</accession>
<sequence>MKTAVVLSILAVAAANKHKISPSVLELLEQSSPVNVFVLLSPLGDVHKPSGVMQYPNCESSLIGVFTCEDLTEKEVLSIAALPEVERIIPFTGSSAPDTPNVTPKATTTPKPVTTPKPAVITPKPVVSDDNAVDNQHKIGPGVLQSLQQSTTVTVSVAFHDDSRGSVVDKYHKCLKHPPLAGLLLCNDLSLDEVNRFAALPEVKEILATRDNSVPDTPNVTPKPTTTAATPTNSACNEQRDSSDDRD</sequence>
<reference evidence="8 9" key="2">
    <citation type="submission" date="2018-08" db="EMBL/GenBank/DDBJ databases">
        <title>Aphanomyces genome sequencing and annotation.</title>
        <authorList>
            <person name="Minardi D."/>
            <person name="Oidtmann B."/>
            <person name="Van Der Giezen M."/>
            <person name="Studholme D.J."/>
        </authorList>
    </citation>
    <scope>NUCLEOTIDE SEQUENCE [LARGE SCALE GENOMIC DNA]</scope>
    <source>
        <strain evidence="6 10">D2</strain>
        <strain evidence="4 8">SA</strain>
        <strain evidence="5 12">Si</strain>
        <strain evidence="3 9">Yx</strain>
    </source>
</reference>
<dbReference type="EMBL" id="VJMI01020711">
    <property type="protein sequence ID" value="KAF0703545.1"/>
    <property type="molecule type" value="Genomic_DNA"/>
</dbReference>
<reference evidence="2 13" key="3">
    <citation type="submission" date="2019-06" db="EMBL/GenBank/DDBJ databases">
        <title>Genomics analysis of Aphanomyces spp. identifies a new class of oomycete effector associated with host adaptation.</title>
        <authorList>
            <person name="Gaulin E."/>
        </authorList>
    </citation>
    <scope>NUCLEOTIDE SEQUENCE [LARGE SCALE GENOMIC DNA]</scope>
    <source>
        <strain evidence="2 13">E</strain>
    </source>
</reference>
<evidence type="ECO:0000313" key="8">
    <source>
        <dbReference type="Proteomes" id="UP000265716"/>
    </source>
</evidence>
<feature type="compositionally biased region" description="Basic and acidic residues" evidence="1">
    <location>
        <begin position="238"/>
        <end position="247"/>
    </location>
</feature>
<gene>
    <name evidence="2" type="ORF">AaE_015320</name>
    <name evidence="3" type="ORF">DYB25_010516</name>
    <name evidence="7" type="ORF">DYB28_014386</name>
    <name evidence="6" type="ORF">DYB30_014259</name>
    <name evidence="5" type="ORF">DYB34_013366</name>
    <name evidence="4" type="ORF">DYB38_013971</name>
</gene>
<organism evidence="3 9">
    <name type="scientific">Aphanomyces astaci</name>
    <name type="common">Crayfish plague agent</name>
    <dbReference type="NCBI Taxonomy" id="112090"/>
    <lineage>
        <taxon>Eukaryota</taxon>
        <taxon>Sar</taxon>
        <taxon>Stramenopiles</taxon>
        <taxon>Oomycota</taxon>
        <taxon>Saprolegniomycetes</taxon>
        <taxon>Saprolegniales</taxon>
        <taxon>Verrucalvaceae</taxon>
        <taxon>Aphanomyces</taxon>
    </lineage>
</organism>
<evidence type="ECO:0000313" key="5">
    <source>
        <dbReference type="EMBL" id="RHY69444.1"/>
    </source>
</evidence>
<feature type="compositionally biased region" description="Low complexity" evidence="1">
    <location>
        <begin position="99"/>
        <end position="117"/>
    </location>
</feature>
<evidence type="ECO:0000313" key="6">
    <source>
        <dbReference type="EMBL" id="RHY78065.1"/>
    </source>
</evidence>
<evidence type="ECO:0000313" key="7">
    <source>
        <dbReference type="EMBL" id="RLO00068.1"/>
    </source>
</evidence>
<feature type="compositionally biased region" description="Low complexity" evidence="1">
    <location>
        <begin position="214"/>
        <end position="233"/>
    </location>
</feature>
<evidence type="ECO:0000313" key="4">
    <source>
        <dbReference type="EMBL" id="RHY64164.1"/>
    </source>
</evidence>
<proteinExistence type="predicted"/>
<dbReference type="Proteomes" id="UP000275652">
    <property type="component" value="Unassembled WGS sequence"/>
</dbReference>
<comment type="caution">
    <text evidence="3">The sequence shown here is derived from an EMBL/GenBank/DDBJ whole genome shotgun (WGS) entry which is preliminary data.</text>
</comment>
<dbReference type="EMBL" id="QUTI01043310">
    <property type="protein sequence ID" value="RLO00068.1"/>
    <property type="molecule type" value="Genomic_DNA"/>
</dbReference>
<feature type="region of interest" description="Disordered" evidence="1">
    <location>
        <begin position="210"/>
        <end position="247"/>
    </location>
</feature>
<dbReference type="EMBL" id="QUTB01003138">
    <property type="protein sequence ID" value="RHY69444.1"/>
    <property type="molecule type" value="Genomic_DNA"/>
</dbReference>
<reference evidence="7 11" key="1">
    <citation type="journal article" date="2018" name="J. Invertebr. Pathol.">
        <title>New genotyping method for the causative agent of crayfish plague (Aphanomyces astaci) based on whole genome data.</title>
        <authorList>
            <person name="Minardi D."/>
            <person name="Studholme D.J."/>
            <person name="van der Giezen M."/>
            <person name="Pretto T."/>
            <person name="Oidtmann B."/>
        </authorList>
    </citation>
    <scope>NUCLEOTIDE SEQUENCE [LARGE SCALE GENOMIC DNA]</scope>
    <source>
        <strain evidence="7 11">KB13</strain>
    </source>
</reference>
<name>A0A397BZS4_APHAT</name>
<dbReference type="Proteomes" id="UP000283543">
    <property type="component" value="Unassembled WGS sequence"/>
</dbReference>
<evidence type="ECO:0000313" key="2">
    <source>
        <dbReference type="EMBL" id="KAF0703545.1"/>
    </source>
</evidence>
<evidence type="ECO:0000256" key="1">
    <source>
        <dbReference type="SAM" id="MobiDB-lite"/>
    </source>
</evidence>
<evidence type="ECO:0000313" key="11">
    <source>
        <dbReference type="Proteomes" id="UP000275652"/>
    </source>
</evidence>
<dbReference type="EMBL" id="QUTD01001355">
    <property type="protein sequence ID" value="RHY78065.1"/>
    <property type="molecule type" value="Genomic_DNA"/>
</dbReference>
<dbReference type="Proteomes" id="UP000265716">
    <property type="component" value="Unassembled WGS sequence"/>
</dbReference>
<dbReference type="EMBL" id="QUTA01002434">
    <property type="protein sequence ID" value="RHY27128.1"/>
    <property type="molecule type" value="Genomic_DNA"/>
</dbReference>
<dbReference type="Proteomes" id="UP000266643">
    <property type="component" value="Unassembled WGS sequence"/>
</dbReference>
<dbReference type="AlphaFoldDB" id="A0A397BZS4"/>
<dbReference type="EMBL" id="QUTC01004508">
    <property type="protein sequence ID" value="RHY64164.1"/>
    <property type="molecule type" value="Genomic_DNA"/>
</dbReference>
<dbReference type="VEuPathDB" id="FungiDB:H257_13034"/>
<dbReference type="Proteomes" id="UP000469452">
    <property type="component" value="Unassembled WGS sequence"/>
</dbReference>
<feature type="region of interest" description="Disordered" evidence="1">
    <location>
        <begin position="93"/>
        <end position="117"/>
    </location>
</feature>
<evidence type="ECO:0000313" key="12">
    <source>
        <dbReference type="Proteomes" id="UP000283543"/>
    </source>
</evidence>